<sequence>MDRTRIDHDVVDAAEPGPCNGLGELQKGRTALLQF</sequence>
<evidence type="ECO:0000313" key="2">
    <source>
        <dbReference type="Proteomes" id="UP000011859"/>
    </source>
</evidence>
<dbReference type="EMBL" id="CP003470">
    <property type="protein sequence ID" value="AGG90256.1"/>
    <property type="molecule type" value="Genomic_DNA"/>
</dbReference>
<dbReference type="HOGENOM" id="CLU_3366953_0_0_6"/>
<name>M4NRT4_9GAMM</name>
<dbReference type="KEGG" id="rhd:R2APBS1_3184"/>
<proteinExistence type="predicted"/>
<reference evidence="1 2" key="1">
    <citation type="submission" date="2012-04" db="EMBL/GenBank/DDBJ databases">
        <title>Complete genome of Rhodanobacter sp. 2APBS1.</title>
        <authorList>
            <consortium name="US DOE Joint Genome Institute"/>
            <person name="Huntemann M."/>
            <person name="Wei C.-L."/>
            <person name="Han J."/>
            <person name="Detter J.C."/>
            <person name="Han C."/>
            <person name="Tapia R."/>
            <person name="Munk A.C.C."/>
            <person name="Chen A."/>
            <person name="Krypides N."/>
            <person name="Mavromatis K."/>
            <person name="Markowitz V."/>
            <person name="Szeto E."/>
            <person name="Ivanova N."/>
            <person name="Mikhailova N."/>
            <person name="Ovchinnikova G."/>
            <person name="Pagani I."/>
            <person name="Pati A."/>
            <person name="Goodwin L."/>
            <person name="Peters L."/>
            <person name="Pitluck S."/>
            <person name="Woyke T."/>
            <person name="Prakash O."/>
            <person name="Elkins J."/>
            <person name="Brown S."/>
            <person name="Palumbo A."/>
            <person name="Hemme C."/>
            <person name="Zhou J."/>
            <person name="Watson D."/>
            <person name="Jardine P."/>
            <person name="Kostka J."/>
            <person name="Green S."/>
        </authorList>
    </citation>
    <scope>NUCLEOTIDE SEQUENCE [LARGE SCALE GENOMIC DNA]</scope>
    <source>
        <strain evidence="1 2">2APBS1</strain>
    </source>
</reference>
<keyword evidence="2" id="KW-1185">Reference proteome</keyword>
<accession>M4NRT4</accession>
<dbReference type="AlphaFoldDB" id="M4NRT4"/>
<dbReference type="Proteomes" id="UP000011859">
    <property type="component" value="Chromosome"/>
</dbReference>
<protein>
    <submittedName>
        <fullName evidence="1">Uncharacterized protein</fullName>
    </submittedName>
</protein>
<evidence type="ECO:0000313" key="1">
    <source>
        <dbReference type="EMBL" id="AGG90256.1"/>
    </source>
</evidence>
<dbReference type="STRING" id="666685.R2APBS1_3184"/>
<organism evidence="1 2">
    <name type="scientific">Rhodanobacter denitrificans</name>
    <dbReference type="NCBI Taxonomy" id="666685"/>
    <lineage>
        <taxon>Bacteria</taxon>
        <taxon>Pseudomonadati</taxon>
        <taxon>Pseudomonadota</taxon>
        <taxon>Gammaproteobacteria</taxon>
        <taxon>Lysobacterales</taxon>
        <taxon>Rhodanobacteraceae</taxon>
        <taxon>Rhodanobacter</taxon>
    </lineage>
</organism>
<gene>
    <name evidence="1" type="ORF">R2APBS1_3184</name>
</gene>